<dbReference type="EMBL" id="ASPP01028216">
    <property type="protein sequence ID" value="ETO05367.1"/>
    <property type="molecule type" value="Genomic_DNA"/>
</dbReference>
<dbReference type="Proteomes" id="UP000023152">
    <property type="component" value="Unassembled WGS sequence"/>
</dbReference>
<feature type="region of interest" description="Disordered" evidence="1">
    <location>
        <begin position="44"/>
        <end position="81"/>
    </location>
</feature>
<gene>
    <name evidence="2" type="ORF">RFI_32029</name>
</gene>
<proteinExistence type="predicted"/>
<protein>
    <submittedName>
        <fullName evidence="2">Uncharacterized protein</fullName>
    </submittedName>
</protein>
<sequence>MILAQQYQQQRLAVEKILLFQQSQAHNRVIHRQGAQPMSAIHLRQPFAHSQIDQNNNTTQSIDSNNNNNNNSINPNNSIDNNNIPLQNAVLTFPSVLEELLPLQFYDNPILAHQ</sequence>
<accession>X6LW70</accession>
<dbReference type="AlphaFoldDB" id="X6LW70"/>
<feature type="non-terminal residue" evidence="2">
    <location>
        <position position="114"/>
    </location>
</feature>
<evidence type="ECO:0000256" key="1">
    <source>
        <dbReference type="SAM" id="MobiDB-lite"/>
    </source>
</evidence>
<feature type="compositionally biased region" description="Low complexity" evidence="1">
    <location>
        <begin position="54"/>
        <end position="81"/>
    </location>
</feature>
<evidence type="ECO:0000313" key="3">
    <source>
        <dbReference type="Proteomes" id="UP000023152"/>
    </source>
</evidence>
<keyword evidence="3" id="KW-1185">Reference proteome</keyword>
<organism evidence="2 3">
    <name type="scientific">Reticulomyxa filosa</name>
    <dbReference type="NCBI Taxonomy" id="46433"/>
    <lineage>
        <taxon>Eukaryota</taxon>
        <taxon>Sar</taxon>
        <taxon>Rhizaria</taxon>
        <taxon>Retaria</taxon>
        <taxon>Foraminifera</taxon>
        <taxon>Monothalamids</taxon>
        <taxon>Reticulomyxidae</taxon>
        <taxon>Reticulomyxa</taxon>
    </lineage>
</organism>
<name>X6LW70_RETFI</name>
<reference evidence="2 3" key="1">
    <citation type="journal article" date="2013" name="Curr. Biol.">
        <title>The Genome of the Foraminiferan Reticulomyxa filosa.</title>
        <authorList>
            <person name="Glockner G."/>
            <person name="Hulsmann N."/>
            <person name="Schleicher M."/>
            <person name="Noegel A.A."/>
            <person name="Eichinger L."/>
            <person name="Gallinger C."/>
            <person name="Pawlowski J."/>
            <person name="Sierra R."/>
            <person name="Euteneuer U."/>
            <person name="Pillet L."/>
            <person name="Moustafa A."/>
            <person name="Platzer M."/>
            <person name="Groth M."/>
            <person name="Szafranski K."/>
            <person name="Schliwa M."/>
        </authorList>
    </citation>
    <scope>NUCLEOTIDE SEQUENCE [LARGE SCALE GENOMIC DNA]</scope>
</reference>
<evidence type="ECO:0000313" key="2">
    <source>
        <dbReference type="EMBL" id="ETO05367.1"/>
    </source>
</evidence>
<comment type="caution">
    <text evidence="2">The sequence shown here is derived from an EMBL/GenBank/DDBJ whole genome shotgun (WGS) entry which is preliminary data.</text>
</comment>